<dbReference type="InterPro" id="IPR003356">
    <property type="entry name" value="DNA_methylase_A-5"/>
</dbReference>
<dbReference type="PANTHER" id="PTHR42998">
    <property type="entry name" value="TYPE I RESTRICTION ENZYME HINDVIIP M PROTEIN-RELATED"/>
    <property type="match status" value="1"/>
</dbReference>
<dbReference type="InterPro" id="IPR052916">
    <property type="entry name" value="Type-I_RE_MTase_Subunit"/>
</dbReference>
<dbReference type="EC" id="2.1.1.-" evidence="4"/>
<reference evidence="5" key="1">
    <citation type="journal article" date="2019" name="Int. J. Syst. Evol. Microbiol.">
        <title>The Global Catalogue of Microorganisms (GCM) 10K type strain sequencing project: providing services to taxonomists for standard genome sequencing and annotation.</title>
        <authorList>
            <consortium name="The Broad Institute Genomics Platform"/>
            <consortium name="The Broad Institute Genome Sequencing Center for Infectious Disease"/>
            <person name="Wu L."/>
            <person name="Ma J."/>
        </authorList>
    </citation>
    <scope>NUCLEOTIDE SEQUENCE [LARGE SCALE GENOMIC DNA]</scope>
    <source>
        <strain evidence="5">CCUG 49560</strain>
    </source>
</reference>
<keyword evidence="4" id="KW-0808">Transferase</keyword>
<dbReference type="PRINTS" id="PR00507">
    <property type="entry name" value="N12N6MTFRASE"/>
</dbReference>
<dbReference type="Gene3D" id="3.40.50.150">
    <property type="entry name" value="Vaccinia Virus protein VP39"/>
    <property type="match status" value="1"/>
</dbReference>
<comment type="caution">
    <text evidence="4">The sequence shown here is derived from an EMBL/GenBank/DDBJ whole genome shotgun (WGS) entry which is preliminary data.</text>
</comment>
<dbReference type="RefSeq" id="WP_262844864.1">
    <property type="nucleotide sequence ID" value="NZ_JANZYP010000034.1"/>
</dbReference>
<keyword evidence="2" id="KW-0238">DNA-binding</keyword>
<keyword evidence="1" id="KW-0680">Restriction system</keyword>
<evidence type="ECO:0000259" key="3">
    <source>
        <dbReference type="Pfam" id="PF02384"/>
    </source>
</evidence>
<dbReference type="Pfam" id="PF02384">
    <property type="entry name" value="N6_Mtase"/>
    <property type="match status" value="1"/>
</dbReference>
<dbReference type="GO" id="GO:0008168">
    <property type="term" value="F:methyltransferase activity"/>
    <property type="evidence" value="ECO:0007669"/>
    <property type="project" value="UniProtKB-KW"/>
</dbReference>
<dbReference type="Proteomes" id="UP001595891">
    <property type="component" value="Unassembled WGS sequence"/>
</dbReference>
<evidence type="ECO:0000256" key="2">
    <source>
        <dbReference type="ARBA" id="ARBA00023125"/>
    </source>
</evidence>
<keyword evidence="5" id="KW-1185">Reference proteome</keyword>
<dbReference type="InterPro" id="IPR029063">
    <property type="entry name" value="SAM-dependent_MTases_sf"/>
</dbReference>
<proteinExistence type="predicted"/>
<evidence type="ECO:0000313" key="5">
    <source>
        <dbReference type="Proteomes" id="UP001595891"/>
    </source>
</evidence>
<sequence length="658" mass="70653">MAEPSREPFTITLAETARMAGVGRAAVSNWRRRFDDFPKMNGGTDSSPVFSLDEIERWLLRHEKIKRATGGLKSLWPRIEALGDRDLIGAVIIAVGTELAGVEPPASSEVRNDPELRALVSQAVDLAGNEDISGFLEALFARFLKAFVRQIPATPAPLADLMTAIAALWHNSAVTSVLDPSCGTGNVLIAAQRSWPAAKLAGQDHDPLLGRIAELRLQLVGASDAVIFAADSLLTGSFQDEVFDVVLSVPPSNEREWGQAELATDARWVYGQPLRTEPELAWVQNAVSALAPGGVAVLLLPPAVATRRAGRSIRGALLRTGTLRAVISLPPGAAPPFGIALQLWVLCKTAQAAPVEDPLFIDGSGHRSLDSLGRTMIGWEGLSLQIAGARNNSPQQGSVRVPVIELLDEHVDLTPSRRIPASTSSAAMLSASWATFDTKLTEITKLGRELSRFRPSAAPEKPSFVTVAELERSGALEIITGRAVPEPLLRLGERGQGGVPVLLLSDLGADGGRWISREDALEHGGQLTASTMDDLIVVAMSKAFDLWVEDAAPVIFGPHFQLIRPDRSVIDPWFLAACLRAPDNVRQAGHRASSLSRVDVRRLRVLRLPFEQQRAQGEIYQKAVSLKGAIAALTAEGAHIQRAVEETITTGRLIVPPG</sequence>
<dbReference type="PANTHER" id="PTHR42998:SF1">
    <property type="entry name" value="TYPE I RESTRICTION ENZYME HINDI METHYLASE SUBUNIT"/>
    <property type="match status" value="1"/>
</dbReference>
<dbReference type="SUPFAM" id="SSF53335">
    <property type="entry name" value="S-adenosyl-L-methionine-dependent methyltransferases"/>
    <property type="match status" value="1"/>
</dbReference>
<organism evidence="4 5">
    <name type="scientific">Sphaerisporangium corydalis</name>
    <dbReference type="NCBI Taxonomy" id="1441875"/>
    <lineage>
        <taxon>Bacteria</taxon>
        <taxon>Bacillati</taxon>
        <taxon>Actinomycetota</taxon>
        <taxon>Actinomycetes</taxon>
        <taxon>Streptosporangiales</taxon>
        <taxon>Streptosporangiaceae</taxon>
        <taxon>Sphaerisporangium</taxon>
    </lineage>
</organism>
<keyword evidence="4" id="KW-0489">Methyltransferase</keyword>
<dbReference type="GO" id="GO:0032259">
    <property type="term" value="P:methylation"/>
    <property type="evidence" value="ECO:0007669"/>
    <property type="project" value="UniProtKB-KW"/>
</dbReference>
<accession>A0ABV9ENF9</accession>
<gene>
    <name evidence="4" type="ORF">ACFO8L_34270</name>
</gene>
<dbReference type="InterPro" id="IPR044946">
    <property type="entry name" value="Restrct_endonuc_typeI_TRD_sf"/>
</dbReference>
<protein>
    <submittedName>
        <fullName evidence="4">Class I SAM-dependent DNA methyltransferase</fullName>
        <ecNumber evidence="4">2.1.1.-</ecNumber>
    </submittedName>
</protein>
<evidence type="ECO:0000256" key="1">
    <source>
        <dbReference type="ARBA" id="ARBA00022747"/>
    </source>
</evidence>
<dbReference type="EMBL" id="JBHSFN010000030">
    <property type="protein sequence ID" value="MFC4591201.1"/>
    <property type="molecule type" value="Genomic_DNA"/>
</dbReference>
<evidence type="ECO:0000313" key="4">
    <source>
        <dbReference type="EMBL" id="MFC4591201.1"/>
    </source>
</evidence>
<feature type="domain" description="DNA methylase adenine-specific" evidence="3">
    <location>
        <begin position="154"/>
        <end position="366"/>
    </location>
</feature>
<dbReference type="Gene3D" id="3.90.220.20">
    <property type="entry name" value="DNA methylase specificity domains"/>
    <property type="match status" value="1"/>
</dbReference>
<name>A0ABV9ENF9_9ACTN</name>